<name>A0A9D1HZR3_9FIRM</name>
<keyword evidence="1" id="KW-0472">Membrane</keyword>
<comment type="caution">
    <text evidence="2">The sequence shown here is derived from an EMBL/GenBank/DDBJ whole genome shotgun (WGS) entry which is preliminary data.</text>
</comment>
<reference evidence="2" key="1">
    <citation type="submission" date="2020-10" db="EMBL/GenBank/DDBJ databases">
        <authorList>
            <person name="Gilroy R."/>
        </authorList>
    </citation>
    <scope>NUCLEOTIDE SEQUENCE</scope>
    <source>
        <strain evidence="2">ChiHcec3-6078</strain>
    </source>
</reference>
<dbReference type="AlphaFoldDB" id="A0A9D1HZR3"/>
<dbReference type="EMBL" id="DVMP01000023">
    <property type="protein sequence ID" value="HIU25092.1"/>
    <property type="molecule type" value="Genomic_DNA"/>
</dbReference>
<evidence type="ECO:0000313" key="3">
    <source>
        <dbReference type="Proteomes" id="UP000824090"/>
    </source>
</evidence>
<keyword evidence="1" id="KW-0812">Transmembrane</keyword>
<dbReference type="Pfam" id="PF06898">
    <property type="entry name" value="YqfD"/>
    <property type="match status" value="1"/>
</dbReference>
<dbReference type="InterPro" id="IPR010690">
    <property type="entry name" value="YqfD"/>
</dbReference>
<protein>
    <submittedName>
        <fullName evidence="2">Sporulation protein YqfD</fullName>
    </submittedName>
</protein>
<gene>
    <name evidence="2" type="ORF">IAC50_01155</name>
</gene>
<proteinExistence type="predicted"/>
<keyword evidence="1" id="KW-1133">Transmembrane helix</keyword>
<evidence type="ECO:0000313" key="2">
    <source>
        <dbReference type="EMBL" id="HIU25092.1"/>
    </source>
</evidence>
<feature type="transmembrane region" description="Helical" evidence="1">
    <location>
        <begin position="87"/>
        <end position="106"/>
    </location>
</feature>
<evidence type="ECO:0000256" key="1">
    <source>
        <dbReference type="SAM" id="Phobius"/>
    </source>
</evidence>
<dbReference type="Proteomes" id="UP000824090">
    <property type="component" value="Unassembled WGS sequence"/>
</dbReference>
<accession>A0A9D1HZR3</accession>
<organism evidence="2 3">
    <name type="scientific">Candidatus Allocopromorpha excrementigallinarum</name>
    <dbReference type="NCBI Taxonomy" id="2840742"/>
    <lineage>
        <taxon>Bacteria</taxon>
        <taxon>Bacillati</taxon>
        <taxon>Bacillota</taxon>
        <taxon>Clostridia</taxon>
        <taxon>Eubacteriales</taxon>
        <taxon>Eubacteriaceae</taxon>
        <taxon>Eubacteriaceae incertae sedis</taxon>
        <taxon>Candidatus Allocopromorpha</taxon>
    </lineage>
</organism>
<sequence length="408" mass="46860">MKWRRFGFLRHYRKIKVEGTGLRGIVNKCIRKNITLRNIRWKSPLESTMDLQGDDMEEFRRLAGHSHRITVLEEGGVLPFFRNIKSFAAAVTGAFLIGALIFYQGLFVAEIRVEGYASLREEEIRAVLREEGLYEGARKPEDYGRVKRRLYEEFRAVTWVSVHQEGRLVKVSIAEGGETEEKKTDKSLPVDIIASRSGMVEKIIPLKGNAAVEKGDYVNKGDVLISGTYSYQSTNYQRGDDIYNMYSHAEGQVMAKVPRRLTFYLEKNKRREEATGRGIWGLSIKIGDLSFDTTRGMGDYESSRRKEKELVSLVKPLPFEIKAVKKEEVRLEESRQDYGRLSKVVEAAVREYGKESLSKEERIVSSSVDFYEENNVIRAEVFLEVLEDIGEERIIRTDDSTEKEKQAP</sequence>
<reference evidence="2" key="2">
    <citation type="journal article" date="2021" name="PeerJ">
        <title>Extensive microbial diversity within the chicken gut microbiome revealed by metagenomics and culture.</title>
        <authorList>
            <person name="Gilroy R."/>
            <person name="Ravi A."/>
            <person name="Getino M."/>
            <person name="Pursley I."/>
            <person name="Horton D.L."/>
            <person name="Alikhan N.F."/>
            <person name="Baker D."/>
            <person name="Gharbi K."/>
            <person name="Hall N."/>
            <person name="Watson M."/>
            <person name="Adriaenssens E.M."/>
            <person name="Foster-Nyarko E."/>
            <person name="Jarju S."/>
            <person name="Secka A."/>
            <person name="Antonio M."/>
            <person name="Oren A."/>
            <person name="Chaudhuri R.R."/>
            <person name="La Ragione R."/>
            <person name="Hildebrand F."/>
            <person name="Pallen M.J."/>
        </authorList>
    </citation>
    <scope>NUCLEOTIDE SEQUENCE</scope>
    <source>
        <strain evidence="2">ChiHcec3-6078</strain>
    </source>
</reference>